<feature type="region of interest" description="Disordered" evidence="5">
    <location>
        <begin position="1"/>
        <end position="29"/>
    </location>
</feature>
<feature type="region of interest" description="Disordered" evidence="5">
    <location>
        <begin position="48"/>
        <end position="86"/>
    </location>
</feature>
<sequence length="246" mass="26539">MGGNKQSQSESKKKSPQDAPPNPNSIPNREAFQRMNFLFQASTYLNSVDASHHGGSQGESSNGGNDRKAGRMTVGEASSRANGERCKNRKSAMLSDLSAGYIQDLRTIGNKNVLRIDPSVKRKLCKACNTVLIPGTTASVRIKSGRNKLVKKVIYTCLHCNACRSIPATPLIPSGEDTMDYVTVDAGSIATDATLQASDPGDINGEATQKKPKQRRRSVKYKSSLLSERRDAGHVVVIGNEAVSFE</sequence>
<dbReference type="AlphaFoldDB" id="A0AAV5A2Z5"/>
<reference evidence="6" key="1">
    <citation type="submission" date="2021-10" db="EMBL/GenBank/DDBJ databases">
        <title>De novo Genome Assembly of Clathrus columnatus (Basidiomycota, Fungi) Using Illumina and Nanopore Sequence Data.</title>
        <authorList>
            <person name="Ogiso-Tanaka E."/>
            <person name="Itagaki H."/>
            <person name="Hosoya T."/>
            <person name="Hosaka K."/>
        </authorList>
    </citation>
    <scope>NUCLEOTIDE SEQUENCE</scope>
    <source>
        <strain evidence="6">MO-923</strain>
    </source>
</reference>
<evidence type="ECO:0000256" key="4">
    <source>
        <dbReference type="ARBA" id="ARBA00038402"/>
    </source>
</evidence>
<dbReference type="GO" id="GO:0046872">
    <property type="term" value="F:metal ion binding"/>
    <property type="evidence" value="ECO:0007669"/>
    <property type="project" value="UniProtKB-KW"/>
</dbReference>
<name>A0AAV5A2Z5_9AGAM</name>
<keyword evidence="1" id="KW-0819">tRNA processing</keyword>
<evidence type="ECO:0000256" key="3">
    <source>
        <dbReference type="ARBA" id="ARBA00022833"/>
    </source>
</evidence>
<feature type="compositionally biased region" description="Basic residues" evidence="5">
    <location>
        <begin position="210"/>
        <end position="220"/>
    </location>
</feature>
<evidence type="ECO:0000256" key="2">
    <source>
        <dbReference type="ARBA" id="ARBA00022723"/>
    </source>
</evidence>
<protein>
    <submittedName>
        <fullName evidence="6">Uncharacterized protein</fullName>
    </submittedName>
</protein>
<dbReference type="Proteomes" id="UP001050691">
    <property type="component" value="Unassembled WGS sequence"/>
</dbReference>
<organism evidence="6 7">
    <name type="scientific">Clathrus columnatus</name>
    <dbReference type="NCBI Taxonomy" id="1419009"/>
    <lineage>
        <taxon>Eukaryota</taxon>
        <taxon>Fungi</taxon>
        <taxon>Dikarya</taxon>
        <taxon>Basidiomycota</taxon>
        <taxon>Agaricomycotina</taxon>
        <taxon>Agaricomycetes</taxon>
        <taxon>Phallomycetidae</taxon>
        <taxon>Phallales</taxon>
        <taxon>Clathraceae</taxon>
        <taxon>Clathrus</taxon>
    </lineage>
</organism>
<dbReference type="GO" id="GO:0005655">
    <property type="term" value="C:nucleolar ribonuclease P complex"/>
    <property type="evidence" value="ECO:0007669"/>
    <property type="project" value="TreeGrafter"/>
</dbReference>
<dbReference type="PANTHER" id="PTHR14742:SF0">
    <property type="entry name" value="RIBONUCLEASE P PROTEIN SUBUNIT P21"/>
    <property type="match status" value="1"/>
</dbReference>
<gene>
    <name evidence="6" type="ORF">Clacol_000441</name>
</gene>
<evidence type="ECO:0000256" key="1">
    <source>
        <dbReference type="ARBA" id="ARBA00022694"/>
    </source>
</evidence>
<keyword evidence="3" id="KW-0862">Zinc</keyword>
<evidence type="ECO:0000256" key="5">
    <source>
        <dbReference type="SAM" id="MobiDB-lite"/>
    </source>
</evidence>
<dbReference type="GO" id="GO:0008033">
    <property type="term" value="P:tRNA processing"/>
    <property type="evidence" value="ECO:0007669"/>
    <property type="project" value="UniProtKB-KW"/>
</dbReference>
<dbReference type="PANTHER" id="PTHR14742">
    <property type="entry name" value="RIBONUCLEASE P SUBUNIT P21"/>
    <property type="match status" value="1"/>
</dbReference>
<dbReference type="Pfam" id="PF04032">
    <property type="entry name" value="Rpr2"/>
    <property type="match status" value="1"/>
</dbReference>
<dbReference type="InterPro" id="IPR007175">
    <property type="entry name" value="Rpr2/Snm1/Rpp21"/>
</dbReference>
<evidence type="ECO:0000313" key="6">
    <source>
        <dbReference type="EMBL" id="GJJ06250.1"/>
    </source>
</evidence>
<evidence type="ECO:0000313" key="7">
    <source>
        <dbReference type="Proteomes" id="UP001050691"/>
    </source>
</evidence>
<dbReference type="EMBL" id="BPWL01000001">
    <property type="protein sequence ID" value="GJJ06250.1"/>
    <property type="molecule type" value="Genomic_DNA"/>
</dbReference>
<proteinExistence type="inferred from homology"/>
<dbReference type="Gene3D" id="6.20.50.20">
    <property type="match status" value="1"/>
</dbReference>
<comment type="caution">
    <text evidence="6">The sequence shown here is derived from an EMBL/GenBank/DDBJ whole genome shotgun (WGS) entry which is preliminary data.</text>
</comment>
<keyword evidence="7" id="KW-1185">Reference proteome</keyword>
<accession>A0AAV5A2Z5</accession>
<keyword evidence="2" id="KW-0479">Metal-binding</keyword>
<feature type="region of interest" description="Disordered" evidence="5">
    <location>
        <begin position="195"/>
        <end position="221"/>
    </location>
</feature>
<comment type="similarity">
    <text evidence="4">Belongs to the eukaryotic/archaeal RNase P protein component 4 family.</text>
</comment>